<reference evidence="1 2" key="1">
    <citation type="submission" date="2019-07" db="EMBL/GenBank/DDBJ databases">
        <title>Flavobacterium sp. nov., isolated from glacier ice.</title>
        <authorList>
            <person name="Liu Q."/>
            <person name="Xin Y.-H."/>
        </authorList>
    </citation>
    <scope>NUCLEOTIDE SEQUENCE [LARGE SCALE GENOMIC DNA]</scope>
    <source>
        <strain evidence="1 2">ZT4R6</strain>
    </source>
</reference>
<protein>
    <submittedName>
        <fullName evidence="1">T9SS type B sorting domain-containing protein</fullName>
    </submittedName>
</protein>
<dbReference type="Proteomes" id="UP000320643">
    <property type="component" value="Unassembled WGS sequence"/>
</dbReference>
<dbReference type="InterPro" id="IPR026341">
    <property type="entry name" value="T9SS_type_B"/>
</dbReference>
<accession>A0A552V0L6</accession>
<keyword evidence="2" id="KW-1185">Reference proteome</keyword>
<feature type="non-terminal residue" evidence="1">
    <location>
        <position position="1"/>
    </location>
</feature>
<name>A0A552V0L6_9FLAO</name>
<dbReference type="Pfam" id="PF13585">
    <property type="entry name" value="CHU_C"/>
    <property type="match status" value="1"/>
</dbReference>
<sequence>EIEGVSVIDYPHYFTPNGDGYHDEWNIIGMQNLPQARIYIFDRYGKLLKQISPSSAPSGWDGTFNGNPVPSDDYWFTITYPEGAVTKEFKAHFTLKR</sequence>
<dbReference type="EMBL" id="VJVZ01000007">
    <property type="protein sequence ID" value="TRW24005.1"/>
    <property type="molecule type" value="Genomic_DNA"/>
</dbReference>
<dbReference type="OrthoDB" id="9765926at2"/>
<comment type="caution">
    <text evidence="1">The sequence shown here is derived from an EMBL/GenBank/DDBJ whole genome shotgun (WGS) entry which is preliminary data.</text>
</comment>
<dbReference type="NCBIfam" id="TIGR04131">
    <property type="entry name" value="Bac_Flav_CTERM"/>
    <property type="match status" value="1"/>
</dbReference>
<organism evidence="1 2">
    <name type="scientific">Flavobacterium zepuense</name>
    <dbReference type="NCBI Taxonomy" id="2593302"/>
    <lineage>
        <taxon>Bacteria</taxon>
        <taxon>Pseudomonadati</taxon>
        <taxon>Bacteroidota</taxon>
        <taxon>Flavobacteriia</taxon>
        <taxon>Flavobacteriales</taxon>
        <taxon>Flavobacteriaceae</taxon>
        <taxon>Flavobacterium</taxon>
    </lineage>
</organism>
<dbReference type="AlphaFoldDB" id="A0A552V0L6"/>
<proteinExistence type="predicted"/>
<evidence type="ECO:0000313" key="1">
    <source>
        <dbReference type="EMBL" id="TRW24005.1"/>
    </source>
</evidence>
<evidence type="ECO:0000313" key="2">
    <source>
        <dbReference type="Proteomes" id="UP000320643"/>
    </source>
</evidence>
<gene>
    <name evidence="1" type="ORF">FMM05_12675</name>
</gene>
<dbReference type="RefSeq" id="WP_143373753.1">
    <property type="nucleotide sequence ID" value="NZ_VJVZ01000007.1"/>
</dbReference>